<accession>A0ABQ7KHQ0</accession>
<proteinExistence type="predicted"/>
<feature type="region of interest" description="Disordered" evidence="1">
    <location>
        <begin position="177"/>
        <end position="202"/>
    </location>
</feature>
<feature type="region of interest" description="Disordered" evidence="1">
    <location>
        <begin position="56"/>
        <end position="123"/>
    </location>
</feature>
<dbReference type="Proteomes" id="UP001194696">
    <property type="component" value="Unassembled WGS sequence"/>
</dbReference>
<gene>
    <name evidence="2" type="ORF">BGZ96_003936</name>
</gene>
<evidence type="ECO:0000313" key="2">
    <source>
        <dbReference type="EMBL" id="KAG0297957.1"/>
    </source>
</evidence>
<comment type="caution">
    <text evidence="2">The sequence shown here is derived from an EMBL/GenBank/DDBJ whole genome shotgun (WGS) entry which is preliminary data.</text>
</comment>
<feature type="compositionally biased region" description="Low complexity" evidence="1">
    <location>
        <begin position="56"/>
        <end position="68"/>
    </location>
</feature>
<feature type="compositionally biased region" description="Low complexity" evidence="1">
    <location>
        <begin position="106"/>
        <end position="117"/>
    </location>
</feature>
<reference evidence="2 3" key="1">
    <citation type="journal article" date="2020" name="Fungal Divers.">
        <title>Resolving the Mortierellaceae phylogeny through synthesis of multi-gene phylogenetics and phylogenomics.</title>
        <authorList>
            <person name="Vandepol N."/>
            <person name="Liber J."/>
            <person name="Desiro A."/>
            <person name="Na H."/>
            <person name="Kennedy M."/>
            <person name="Barry K."/>
            <person name="Grigoriev I.V."/>
            <person name="Miller A.N."/>
            <person name="O'Donnell K."/>
            <person name="Stajich J.E."/>
            <person name="Bonito G."/>
        </authorList>
    </citation>
    <scope>NUCLEOTIDE SEQUENCE [LARGE SCALE GENOMIC DNA]</scope>
    <source>
        <strain evidence="2 3">AD045</strain>
    </source>
</reference>
<protein>
    <recommendedName>
        <fullName evidence="4">LSM domain-containing protein</fullName>
    </recommendedName>
</protein>
<feature type="compositionally biased region" description="Polar residues" evidence="1">
    <location>
        <begin position="90"/>
        <end position="105"/>
    </location>
</feature>
<evidence type="ECO:0000313" key="3">
    <source>
        <dbReference type="Proteomes" id="UP001194696"/>
    </source>
</evidence>
<sequence>MSDDWQFHGCTLREIYNSLGFLCQATLTNGKTFSGYIYSIDPETFTLLILQVPPTQAQEQEQSSEQTSISKHGSSGVINRDTEEHKSQDQEPTQTQAQVSPSKNQTSSNTTATMSASKQGGARPTMVAIRQHALKTFSIEGRLSTETMEALADLPVPPNISPVDIESRKQSIIAMLDSVNNESHGGRRHQQENKHKKERKAR</sequence>
<keyword evidence="3" id="KW-1185">Reference proteome</keyword>
<evidence type="ECO:0000256" key="1">
    <source>
        <dbReference type="SAM" id="MobiDB-lite"/>
    </source>
</evidence>
<organism evidence="2 3">
    <name type="scientific">Linnemannia gamsii</name>
    <dbReference type="NCBI Taxonomy" id="64522"/>
    <lineage>
        <taxon>Eukaryota</taxon>
        <taxon>Fungi</taxon>
        <taxon>Fungi incertae sedis</taxon>
        <taxon>Mucoromycota</taxon>
        <taxon>Mortierellomycotina</taxon>
        <taxon>Mortierellomycetes</taxon>
        <taxon>Mortierellales</taxon>
        <taxon>Mortierellaceae</taxon>
        <taxon>Linnemannia</taxon>
    </lineage>
</organism>
<name>A0ABQ7KHQ0_9FUNG</name>
<evidence type="ECO:0008006" key="4">
    <source>
        <dbReference type="Google" id="ProtNLM"/>
    </source>
</evidence>
<feature type="compositionally biased region" description="Basic and acidic residues" evidence="1">
    <location>
        <begin position="80"/>
        <end position="89"/>
    </location>
</feature>
<dbReference type="EMBL" id="JAAAIM010000019">
    <property type="protein sequence ID" value="KAG0297957.1"/>
    <property type="molecule type" value="Genomic_DNA"/>
</dbReference>